<dbReference type="AlphaFoldDB" id="A0A099T122"/>
<feature type="region of interest" description="Disordered" evidence="1">
    <location>
        <begin position="361"/>
        <end position="392"/>
    </location>
</feature>
<proteinExistence type="predicted"/>
<comment type="caution">
    <text evidence="2">The sequence shown here is derived from an EMBL/GenBank/DDBJ whole genome shotgun (WGS) entry which is preliminary data.</text>
</comment>
<sequence length="417" mass="47339">MRIKVCLIVLFAIALCANTAIASSDENTNWNETVNHTLYWGDSIEVDGFLIKANDFSKARPFDIETDYVMLTINSDDSEEWSALLSVNNSQIPNTKIFGERLNITAFEVVTGIDIPAPYTKIGVSTFNVTEKDIDSWINNTIFVTKTRSKDTYIDERVFITIQINNLRNLEFQSVLINETLPENILMDPDINVDQTVNISPYSKNTIQYSVKALRPGNYTIPPTEIEIIDNGIKYYQYTNSTELVVYGPYINATKTAKVDGNNPQLYDITIKVKNEGNRAAYVEINDEMLPNSVVMQGKIATEMVIFPDKIKTLEYSIRIEDIEGNPIVPSAKVYFSDSKGYSDIFKTKKFYLLEEEEDLPEPIEIPEDDQNTEVSGTPTEENDGEDTEYPSFGRIRSVKDILDNTMRIINEALEHK</sequence>
<protein>
    <recommendedName>
        <fullName evidence="4">DUF11 domain-containing protein</fullName>
    </recommendedName>
</protein>
<feature type="compositionally biased region" description="Acidic residues" evidence="1">
    <location>
        <begin position="361"/>
        <end position="372"/>
    </location>
</feature>
<evidence type="ECO:0008006" key="4">
    <source>
        <dbReference type="Google" id="ProtNLM"/>
    </source>
</evidence>
<gene>
    <name evidence="2" type="ORF">LI82_06180</name>
</gene>
<dbReference type="RefSeq" id="WP_048194087.1">
    <property type="nucleotide sequence ID" value="NZ_CAAGSM010000003.1"/>
</dbReference>
<name>A0A099T122_METMT</name>
<keyword evidence="3" id="KW-1185">Reference proteome</keyword>
<evidence type="ECO:0000256" key="1">
    <source>
        <dbReference type="SAM" id="MobiDB-lite"/>
    </source>
</evidence>
<evidence type="ECO:0000313" key="2">
    <source>
        <dbReference type="EMBL" id="KGK98875.1"/>
    </source>
</evidence>
<dbReference type="Proteomes" id="UP000029859">
    <property type="component" value="Unassembled WGS sequence"/>
</dbReference>
<reference evidence="2 3" key="1">
    <citation type="submission" date="2014-09" db="EMBL/GenBank/DDBJ databases">
        <title>Draft genome sequence of an obligately methylotrophic methanogen, Methanococcoides methylutens, isolated from marine sediment.</title>
        <authorList>
            <person name="Guan Y."/>
            <person name="Ngugi D.K."/>
            <person name="Blom J."/>
            <person name="Ali S."/>
            <person name="Ferry J.G."/>
            <person name="Stingl U."/>
        </authorList>
    </citation>
    <scope>NUCLEOTIDE SEQUENCE [LARGE SCALE GENOMIC DNA]</scope>
    <source>
        <strain evidence="2 3">DSM 2657</strain>
    </source>
</reference>
<accession>A0A099T122</accession>
<dbReference type="EMBL" id="JRHO01000010">
    <property type="protein sequence ID" value="KGK98875.1"/>
    <property type="molecule type" value="Genomic_DNA"/>
</dbReference>
<dbReference type="OrthoDB" id="141125at2157"/>
<organism evidence="2 3">
    <name type="scientific">Methanococcoides methylutens</name>
    <dbReference type="NCBI Taxonomy" id="2226"/>
    <lineage>
        <taxon>Archaea</taxon>
        <taxon>Methanobacteriati</taxon>
        <taxon>Methanobacteriota</taxon>
        <taxon>Stenosarchaea group</taxon>
        <taxon>Methanomicrobia</taxon>
        <taxon>Methanosarcinales</taxon>
        <taxon>Methanosarcinaceae</taxon>
        <taxon>Methanococcoides</taxon>
    </lineage>
</organism>
<evidence type="ECO:0000313" key="3">
    <source>
        <dbReference type="Proteomes" id="UP000029859"/>
    </source>
</evidence>